<dbReference type="AlphaFoldDB" id="A0AAV1IFQ6"/>
<protein>
    <recommendedName>
        <fullName evidence="14">Phospholipid/glycerol acyltransferase domain-containing protein</fullName>
    </recommendedName>
</protein>
<name>A0AAV1IFQ6_9CHLO</name>
<feature type="transmembrane region" description="Helical" evidence="13">
    <location>
        <begin position="79"/>
        <end position="101"/>
    </location>
</feature>
<evidence type="ECO:0000313" key="16">
    <source>
        <dbReference type="Proteomes" id="UP001314263"/>
    </source>
</evidence>
<evidence type="ECO:0000256" key="8">
    <source>
        <dbReference type="ARBA" id="ARBA00023098"/>
    </source>
</evidence>
<evidence type="ECO:0000256" key="10">
    <source>
        <dbReference type="ARBA" id="ARBA00023209"/>
    </source>
</evidence>
<dbReference type="InterPro" id="IPR045252">
    <property type="entry name" value="LPCAT1-like"/>
</dbReference>
<evidence type="ECO:0000256" key="3">
    <source>
        <dbReference type="ARBA" id="ARBA00008655"/>
    </source>
</evidence>
<feature type="transmembrane region" description="Helical" evidence="13">
    <location>
        <begin position="42"/>
        <end position="67"/>
    </location>
</feature>
<comment type="pathway">
    <text evidence="2">Lipid metabolism.</text>
</comment>
<dbReference type="SUPFAM" id="SSF69593">
    <property type="entry name" value="Glycerol-3-phosphate (1)-acyltransferase"/>
    <property type="match status" value="1"/>
</dbReference>
<evidence type="ECO:0000256" key="5">
    <source>
        <dbReference type="ARBA" id="ARBA00022679"/>
    </source>
</evidence>
<dbReference type="GO" id="GO:0016020">
    <property type="term" value="C:membrane"/>
    <property type="evidence" value="ECO:0007669"/>
    <property type="project" value="UniProtKB-SubCell"/>
</dbReference>
<dbReference type="GO" id="GO:0008654">
    <property type="term" value="P:phospholipid biosynthetic process"/>
    <property type="evidence" value="ECO:0007669"/>
    <property type="project" value="UniProtKB-KW"/>
</dbReference>
<dbReference type="GO" id="GO:0008374">
    <property type="term" value="F:O-acyltransferase activity"/>
    <property type="evidence" value="ECO:0007669"/>
    <property type="project" value="InterPro"/>
</dbReference>
<dbReference type="InterPro" id="IPR002123">
    <property type="entry name" value="Plipid/glycerol_acylTrfase"/>
</dbReference>
<dbReference type="EMBL" id="CAUYUE010000012">
    <property type="protein sequence ID" value="CAK0785290.1"/>
    <property type="molecule type" value="Genomic_DNA"/>
</dbReference>
<evidence type="ECO:0000256" key="9">
    <source>
        <dbReference type="ARBA" id="ARBA00023136"/>
    </source>
</evidence>
<organism evidence="15 16">
    <name type="scientific">Coccomyxa viridis</name>
    <dbReference type="NCBI Taxonomy" id="1274662"/>
    <lineage>
        <taxon>Eukaryota</taxon>
        <taxon>Viridiplantae</taxon>
        <taxon>Chlorophyta</taxon>
        <taxon>core chlorophytes</taxon>
        <taxon>Trebouxiophyceae</taxon>
        <taxon>Trebouxiophyceae incertae sedis</taxon>
        <taxon>Coccomyxaceae</taxon>
        <taxon>Coccomyxa</taxon>
    </lineage>
</organism>
<dbReference type="CDD" id="cd07991">
    <property type="entry name" value="LPLAT_LPCAT1-like"/>
    <property type="match status" value="1"/>
</dbReference>
<evidence type="ECO:0000256" key="12">
    <source>
        <dbReference type="ARBA" id="ARBA00023315"/>
    </source>
</evidence>
<keyword evidence="16" id="KW-1185">Reference proteome</keyword>
<evidence type="ECO:0000256" key="6">
    <source>
        <dbReference type="ARBA" id="ARBA00022692"/>
    </source>
</evidence>
<keyword evidence="4" id="KW-0444">Lipid biosynthesis</keyword>
<evidence type="ECO:0000256" key="11">
    <source>
        <dbReference type="ARBA" id="ARBA00023264"/>
    </source>
</evidence>
<feature type="transmembrane region" description="Helical" evidence="13">
    <location>
        <begin position="113"/>
        <end position="135"/>
    </location>
</feature>
<feature type="domain" description="Phospholipid/glycerol acyltransferase" evidence="14">
    <location>
        <begin position="115"/>
        <end position="231"/>
    </location>
</feature>
<keyword evidence="9 13" id="KW-0472">Membrane</keyword>
<comment type="subcellular location">
    <subcellularLocation>
        <location evidence="1">Membrane</location>
    </subcellularLocation>
</comment>
<comment type="caution">
    <text evidence="15">The sequence shown here is derived from an EMBL/GenBank/DDBJ whole genome shotgun (WGS) entry which is preliminary data.</text>
</comment>
<proteinExistence type="inferred from homology"/>
<keyword evidence="12" id="KW-0012">Acyltransferase</keyword>
<evidence type="ECO:0000256" key="1">
    <source>
        <dbReference type="ARBA" id="ARBA00004370"/>
    </source>
</evidence>
<dbReference type="PANTHER" id="PTHR23063">
    <property type="entry name" value="PHOSPHOLIPID ACYLTRANSFERASE"/>
    <property type="match status" value="1"/>
</dbReference>
<evidence type="ECO:0000256" key="2">
    <source>
        <dbReference type="ARBA" id="ARBA00005189"/>
    </source>
</evidence>
<accession>A0AAV1IFQ6</accession>
<evidence type="ECO:0000256" key="7">
    <source>
        <dbReference type="ARBA" id="ARBA00022989"/>
    </source>
</evidence>
<keyword evidence="11" id="KW-1208">Phospholipid metabolism</keyword>
<dbReference type="SMART" id="SM00563">
    <property type="entry name" value="PlsC"/>
    <property type="match status" value="1"/>
</dbReference>
<keyword evidence="5" id="KW-0808">Transferase</keyword>
<evidence type="ECO:0000259" key="14">
    <source>
        <dbReference type="SMART" id="SM00563"/>
    </source>
</evidence>
<evidence type="ECO:0000256" key="13">
    <source>
        <dbReference type="SAM" id="Phobius"/>
    </source>
</evidence>
<sequence length="344" mass="37991">MAAKPEKESWNRYDVTNSPFLDVKTPFTSVEALKLVLMSPLILVRALLMILALLVLAIMSFIAGLGWPLEEPMPAWRRNLVTAGANCAGFIMLMLGFRMRVRGRENVAKAKELGALGVFNHTAWVDAVALMYLFAPSGVSKESNARLPLVGTCIRSFQNIYVSRASIENAKRQNGGPSIAEKIARRAKDRRFPMLVMAPEGTCGDGRCMLRFRTGAFVPGVPVLPICFRYNKRKINPAWTIINEGWHFLRMMSQIGNAVEVTVLPPYIPSEEERASPAVYAKNVQGLFCRALGIPAVDQSQEEFSALVKLGVKVSWDGRKVIAPPGIIDDKGFVNLSAALKKRD</sequence>
<gene>
    <name evidence="15" type="ORF">CVIRNUC_008496</name>
</gene>
<evidence type="ECO:0000313" key="15">
    <source>
        <dbReference type="EMBL" id="CAK0785290.1"/>
    </source>
</evidence>
<keyword evidence="8" id="KW-0443">Lipid metabolism</keyword>
<keyword evidence="6 13" id="KW-0812">Transmembrane</keyword>
<keyword evidence="7 13" id="KW-1133">Transmembrane helix</keyword>
<dbReference type="PANTHER" id="PTHR23063:SF59">
    <property type="entry name" value="ACYLTRANSFERASE"/>
    <property type="match status" value="1"/>
</dbReference>
<keyword evidence="10" id="KW-0594">Phospholipid biosynthesis</keyword>
<comment type="similarity">
    <text evidence="3">Belongs to the 1-acyl-sn-glycerol-3-phosphate acyltransferase family.</text>
</comment>
<dbReference type="Pfam" id="PF01553">
    <property type="entry name" value="Acyltransferase"/>
    <property type="match status" value="1"/>
</dbReference>
<dbReference type="Proteomes" id="UP001314263">
    <property type="component" value="Unassembled WGS sequence"/>
</dbReference>
<reference evidence="15 16" key="1">
    <citation type="submission" date="2023-10" db="EMBL/GenBank/DDBJ databases">
        <authorList>
            <person name="Maclean D."/>
            <person name="Macfadyen A."/>
        </authorList>
    </citation>
    <scope>NUCLEOTIDE SEQUENCE [LARGE SCALE GENOMIC DNA]</scope>
</reference>
<evidence type="ECO:0000256" key="4">
    <source>
        <dbReference type="ARBA" id="ARBA00022516"/>
    </source>
</evidence>